<sequence>MPNAKAVDKLCDDIMSVCLSANKFSQSVNTAFKLAEEAEKEFLLRRDFSKGNSPARSVQFTDFLIEKIYA</sequence>
<evidence type="ECO:0000313" key="2">
    <source>
        <dbReference type="Proteomes" id="UP000190018"/>
    </source>
</evidence>
<proteinExistence type="predicted"/>
<protein>
    <submittedName>
        <fullName evidence="1">Uncharacterized protein</fullName>
    </submittedName>
</protein>
<comment type="caution">
    <text evidence="1">The sequence shown here is derived from an EMBL/GenBank/DDBJ whole genome shotgun (WGS) entry which is preliminary data.</text>
</comment>
<keyword evidence="2" id="KW-1185">Reference proteome</keyword>
<gene>
    <name evidence="1" type="ORF">Xant_14265</name>
</gene>
<organism evidence="1 2">
    <name type="scientific">Xanthomonas cissicola</name>
    <dbReference type="NCBI Taxonomy" id="86186"/>
    <lineage>
        <taxon>Bacteria</taxon>
        <taxon>Pseudomonadati</taxon>
        <taxon>Pseudomonadota</taxon>
        <taxon>Gammaproteobacteria</taxon>
        <taxon>Lysobacterales</taxon>
        <taxon>Lysobacteraceae</taxon>
        <taxon>Xanthomonas</taxon>
    </lineage>
</organism>
<accession>A0ABX3LUN5</accession>
<dbReference type="Proteomes" id="UP000190018">
    <property type="component" value="Unassembled WGS sequence"/>
</dbReference>
<reference evidence="1 2" key="1">
    <citation type="submission" date="2015-12" db="EMBL/GenBank/DDBJ databases">
        <authorList>
            <person name="Bansal K."/>
            <person name="Midha S."/>
            <person name="Patil P.B."/>
        </authorList>
    </citation>
    <scope>NUCLEOTIDE SEQUENCE [LARGE SCALE GENOMIC DNA]</scope>
    <source>
        <strain evidence="1 2">LMG21719</strain>
    </source>
</reference>
<evidence type="ECO:0000313" key="1">
    <source>
        <dbReference type="EMBL" id="OOW58413.1"/>
    </source>
</evidence>
<name>A0ABX3LUN5_9XANT</name>
<dbReference type="EMBL" id="LOJT01000300">
    <property type="protein sequence ID" value="OOW58413.1"/>
    <property type="molecule type" value="Genomic_DNA"/>
</dbReference>